<feature type="region of interest" description="Disordered" evidence="1">
    <location>
        <begin position="61"/>
        <end position="109"/>
    </location>
</feature>
<dbReference type="AlphaFoldDB" id="A0A7S2G0H9"/>
<sequence length="493" mass="51148">MPRPSERRAVKDVAAPALEEPVKVRCWGLDKDESFDDGYVDARTPKKVQLPLGALGWSGCLDQTKDGAQTAPSGSCPRSPAPCMPPALPTSLQAEDAAPPAPSSVAHSPTVALSLEEALTTASVQDEMLPGSVAAPPRSPPPSMPPALPASLPVSPTPSAPAVLPTPKQLALPTAAMRWERYSEATPDQPWLVGETPGSSKAKVELSKLLTWSAGEDSSQEEEDAAVGHASRRSRRSELLPDASPTGSLGSWFPPGLVPPGGSPSHGSALHGTGRCRPCAWFWKGQGCQNAFECGHCHLCPEGEIKARKKAKRTIMRMGLATPKVVAGAELQPIRALSTVFQQEALVPSEPESTATPASDQGSTAGGQGSEQDLAGGSELGSPRGEAYVTKSLSDNSTDLPPGLQMGVGMGVASIGSMLHGTGSCRPCAWFWKPVGCQSGSSCNYCHVCPAGAVKARKKCKQAIMRMVVTSPMGAGPLGYQGAYGCLSPVGIQ</sequence>
<feature type="compositionally biased region" description="Pro residues" evidence="1">
    <location>
        <begin position="137"/>
        <end position="148"/>
    </location>
</feature>
<gene>
    <name evidence="2" type="ORF">AAND1436_LOCUS18122</name>
</gene>
<evidence type="ECO:0000313" key="2">
    <source>
        <dbReference type="EMBL" id="CAD9425825.1"/>
    </source>
</evidence>
<organism evidence="2">
    <name type="scientific">Alexandrium andersonii</name>
    <dbReference type="NCBI Taxonomy" id="327968"/>
    <lineage>
        <taxon>Eukaryota</taxon>
        <taxon>Sar</taxon>
        <taxon>Alveolata</taxon>
        <taxon>Dinophyceae</taxon>
        <taxon>Gonyaulacales</taxon>
        <taxon>Pyrocystaceae</taxon>
        <taxon>Alexandrium</taxon>
    </lineage>
</organism>
<protein>
    <recommendedName>
        <fullName evidence="3">C3H1-type domain-containing protein</fullName>
    </recommendedName>
</protein>
<name>A0A7S2G0H9_9DINO</name>
<accession>A0A7S2G0H9</accession>
<feature type="compositionally biased region" description="Pro residues" evidence="1">
    <location>
        <begin position="79"/>
        <end position="88"/>
    </location>
</feature>
<dbReference type="EMBL" id="HBGQ01036769">
    <property type="protein sequence ID" value="CAD9425825.1"/>
    <property type="molecule type" value="Transcribed_RNA"/>
</dbReference>
<feature type="region of interest" description="Disordered" evidence="1">
    <location>
        <begin position="213"/>
        <end position="270"/>
    </location>
</feature>
<feature type="compositionally biased region" description="Polar residues" evidence="1">
    <location>
        <begin position="351"/>
        <end position="363"/>
    </location>
</feature>
<reference evidence="2" key="1">
    <citation type="submission" date="2021-01" db="EMBL/GenBank/DDBJ databases">
        <authorList>
            <person name="Corre E."/>
            <person name="Pelletier E."/>
            <person name="Niang G."/>
            <person name="Scheremetjew M."/>
            <person name="Finn R."/>
            <person name="Kale V."/>
            <person name="Holt S."/>
            <person name="Cochrane G."/>
            <person name="Meng A."/>
            <person name="Brown T."/>
            <person name="Cohen L."/>
        </authorList>
    </citation>
    <scope>NUCLEOTIDE SEQUENCE</scope>
    <source>
        <strain evidence="2">CCMP2222</strain>
    </source>
</reference>
<evidence type="ECO:0000256" key="1">
    <source>
        <dbReference type="SAM" id="MobiDB-lite"/>
    </source>
</evidence>
<feature type="region of interest" description="Disordered" evidence="1">
    <location>
        <begin position="125"/>
        <end position="165"/>
    </location>
</feature>
<evidence type="ECO:0008006" key="3">
    <source>
        <dbReference type="Google" id="ProtNLM"/>
    </source>
</evidence>
<proteinExistence type="predicted"/>
<feature type="region of interest" description="Disordered" evidence="1">
    <location>
        <begin position="345"/>
        <end position="381"/>
    </location>
</feature>